<name>A0A1H4K8Y8_9PSED</name>
<sequence>MKPRLFMVTGLALLACTLMACAPRQGRTLDEYPPVKIPTVQYPEVPFDTQAARAALQPGTATLTGKFCIVGNDGIEDSRDVKIYLYPVTPHLQAWHKLRASKPEGAPVSMAPEAVAVHRVTRTDGNGIFQFTGLQPGRYFVQGQDMVYGTSRWNEYVGTGQSNTNYGPVTTHYYTERSSISSYSGMLDDFVELASGENKKLTMTNYPLLIPCRTW</sequence>
<keyword evidence="1" id="KW-0732">Signal</keyword>
<feature type="chain" id="PRO_5011673887" description="Carboxypeptidase regulatory-like domain-containing protein" evidence="1">
    <location>
        <begin position="21"/>
        <end position="215"/>
    </location>
</feature>
<evidence type="ECO:0000313" key="3">
    <source>
        <dbReference type="Proteomes" id="UP000198982"/>
    </source>
</evidence>
<feature type="signal peptide" evidence="1">
    <location>
        <begin position="1"/>
        <end position="20"/>
    </location>
</feature>
<evidence type="ECO:0000313" key="2">
    <source>
        <dbReference type="EMBL" id="SEB55019.1"/>
    </source>
</evidence>
<evidence type="ECO:0008006" key="4">
    <source>
        <dbReference type="Google" id="ProtNLM"/>
    </source>
</evidence>
<accession>A0A1H4K8Y8</accession>
<dbReference type="SUPFAM" id="SSF117074">
    <property type="entry name" value="Hypothetical protein PA1324"/>
    <property type="match status" value="1"/>
</dbReference>
<dbReference type="PROSITE" id="PS51257">
    <property type="entry name" value="PROKAR_LIPOPROTEIN"/>
    <property type="match status" value="1"/>
</dbReference>
<reference evidence="3" key="1">
    <citation type="submission" date="2016-10" db="EMBL/GenBank/DDBJ databases">
        <authorList>
            <person name="Varghese N."/>
            <person name="Submissions S."/>
        </authorList>
    </citation>
    <scope>NUCLEOTIDE SEQUENCE [LARGE SCALE GENOMIC DNA]</scope>
    <source>
        <strain evidence="3">DSM 9751</strain>
    </source>
</reference>
<organism evidence="2 3">
    <name type="scientific">Pseudomonas saponiphila</name>
    <dbReference type="NCBI Taxonomy" id="556534"/>
    <lineage>
        <taxon>Bacteria</taxon>
        <taxon>Pseudomonadati</taxon>
        <taxon>Pseudomonadota</taxon>
        <taxon>Gammaproteobacteria</taxon>
        <taxon>Pseudomonadales</taxon>
        <taxon>Pseudomonadaceae</taxon>
        <taxon>Pseudomonas</taxon>
    </lineage>
</organism>
<dbReference type="Proteomes" id="UP000198982">
    <property type="component" value="Unassembled WGS sequence"/>
</dbReference>
<dbReference type="RefSeq" id="WP_092310871.1">
    <property type="nucleotide sequence ID" value="NZ_FNTJ01000001.1"/>
</dbReference>
<protein>
    <recommendedName>
        <fullName evidence="4">Carboxypeptidase regulatory-like domain-containing protein</fullName>
    </recommendedName>
</protein>
<proteinExistence type="predicted"/>
<gene>
    <name evidence="2" type="ORF">SAMN05216178_1144</name>
</gene>
<keyword evidence="3" id="KW-1185">Reference proteome</keyword>
<evidence type="ECO:0000256" key="1">
    <source>
        <dbReference type="SAM" id="SignalP"/>
    </source>
</evidence>
<dbReference type="EMBL" id="FNTJ01000001">
    <property type="protein sequence ID" value="SEB55019.1"/>
    <property type="molecule type" value="Genomic_DNA"/>
</dbReference>
<dbReference type="AlphaFoldDB" id="A0A1H4K8Y8"/>